<gene>
    <name evidence="2" type="ORF">ENT37_05785</name>
</gene>
<sequence>MKVLVTGATGFTGSYVVPLLLEKGCTVRCLARPSSNLGVLSARNIEWVIGDLADFDTVRQAAQGMDALANVASIGFGHAPNITRAISAAGIRRAVFISTTAIFTSLNAASKAARMAAERTIADSCLNWTILRPTMIYGSSRDRNMARLIRYLKLWPVVPVIGSGENLQQPVYVEDVARSVVDCLFTDRTVGKAYNIPGKMALSFNQVIDTIAVIMGRRILKIHFPVKPVVSTLHAIERLGLQPPIKAEQILRLNEDKTFDFQDATADFGYSPRSFEDGIRIELVGMGWTV</sequence>
<organism evidence="2">
    <name type="scientific">Anaerolinea thermolimosa</name>
    <dbReference type="NCBI Taxonomy" id="229919"/>
    <lineage>
        <taxon>Bacteria</taxon>
        <taxon>Bacillati</taxon>
        <taxon>Chloroflexota</taxon>
        <taxon>Anaerolineae</taxon>
        <taxon>Anaerolineales</taxon>
        <taxon>Anaerolineaceae</taxon>
        <taxon>Anaerolinea</taxon>
    </lineage>
</organism>
<dbReference type="PANTHER" id="PTHR12126">
    <property type="entry name" value="NADH-UBIQUINONE OXIDOREDUCTASE 39 KDA SUBUNIT-RELATED"/>
    <property type="match status" value="1"/>
</dbReference>
<comment type="caution">
    <text evidence="2">The sequence shown here is derived from an EMBL/GenBank/DDBJ whole genome shotgun (WGS) entry which is preliminary data.</text>
</comment>
<dbReference type="EMBL" id="DSYK01000294">
    <property type="protein sequence ID" value="HGS21361.1"/>
    <property type="molecule type" value="Genomic_DNA"/>
</dbReference>
<dbReference type="Gene3D" id="3.40.50.720">
    <property type="entry name" value="NAD(P)-binding Rossmann-like Domain"/>
    <property type="match status" value="1"/>
</dbReference>
<protein>
    <submittedName>
        <fullName evidence="2">NAD-dependent epimerase/dehydratase family protein</fullName>
    </submittedName>
</protein>
<name>A0A7C4PFV4_9CHLR</name>
<feature type="domain" description="NAD(P)-binding" evidence="1">
    <location>
        <begin position="7"/>
        <end position="140"/>
    </location>
</feature>
<dbReference type="InterPro" id="IPR051207">
    <property type="entry name" value="ComplexI_NDUFA9_subunit"/>
</dbReference>
<dbReference type="AlphaFoldDB" id="A0A7C4PFV4"/>
<dbReference type="InterPro" id="IPR036291">
    <property type="entry name" value="NAD(P)-bd_dom_sf"/>
</dbReference>
<accession>A0A7C4PFV4</accession>
<proteinExistence type="predicted"/>
<reference evidence="2" key="1">
    <citation type="journal article" date="2020" name="mSystems">
        <title>Genome- and Community-Level Interaction Insights into Carbon Utilization and Element Cycling Functions of Hydrothermarchaeota in Hydrothermal Sediment.</title>
        <authorList>
            <person name="Zhou Z."/>
            <person name="Liu Y."/>
            <person name="Xu W."/>
            <person name="Pan J."/>
            <person name="Luo Z.H."/>
            <person name="Li M."/>
        </authorList>
    </citation>
    <scope>NUCLEOTIDE SEQUENCE [LARGE SCALE GENOMIC DNA]</scope>
    <source>
        <strain evidence="2">SpSt-573</strain>
    </source>
</reference>
<evidence type="ECO:0000259" key="1">
    <source>
        <dbReference type="Pfam" id="PF13460"/>
    </source>
</evidence>
<dbReference type="SUPFAM" id="SSF51735">
    <property type="entry name" value="NAD(P)-binding Rossmann-fold domains"/>
    <property type="match status" value="1"/>
</dbReference>
<evidence type="ECO:0000313" key="2">
    <source>
        <dbReference type="EMBL" id="HGS21361.1"/>
    </source>
</evidence>
<dbReference type="PANTHER" id="PTHR12126:SF11">
    <property type="entry name" value="NADH DEHYDROGENASE [UBIQUINONE] 1 ALPHA SUBCOMPLEX SUBUNIT 9, MITOCHONDRIAL"/>
    <property type="match status" value="1"/>
</dbReference>
<dbReference type="InterPro" id="IPR016040">
    <property type="entry name" value="NAD(P)-bd_dom"/>
</dbReference>
<dbReference type="Pfam" id="PF13460">
    <property type="entry name" value="NAD_binding_10"/>
    <property type="match status" value="1"/>
</dbReference>
<dbReference type="GO" id="GO:0044877">
    <property type="term" value="F:protein-containing complex binding"/>
    <property type="evidence" value="ECO:0007669"/>
    <property type="project" value="TreeGrafter"/>
</dbReference>